<dbReference type="Proteomes" id="UP001439008">
    <property type="component" value="Unassembled WGS sequence"/>
</dbReference>
<gene>
    <name evidence="1" type="ORF">MHBO_004770</name>
</gene>
<feature type="non-terminal residue" evidence="1">
    <location>
        <position position="1"/>
    </location>
</feature>
<protein>
    <submittedName>
        <fullName evidence="1">Uncharacterized protein</fullName>
    </submittedName>
</protein>
<dbReference type="EMBL" id="JBDODL010005174">
    <property type="protein sequence ID" value="MES1923227.1"/>
    <property type="molecule type" value="Genomic_DNA"/>
</dbReference>
<organism evidence="1 2">
    <name type="scientific">Bonamia ostreae</name>
    <dbReference type="NCBI Taxonomy" id="126728"/>
    <lineage>
        <taxon>Eukaryota</taxon>
        <taxon>Sar</taxon>
        <taxon>Rhizaria</taxon>
        <taxon>Endomyxa</taxon>
        <taxon>Ascetosporea</taxon>
        <taxon>Haplosporida</taxon>
        <taxon>Bonamia</taxon>
    </lineage>
</organism>
<sequence length="195" mass="23297">ENKMSEKSLLWKNFLSSFSKFIEKFRFCFLSFDKNEKMLLSFVSFGRDIFDFFLNKWTVFLMSENVQNEIKNFKEISSKMDKILPEIDFSERIKAFLANKADEKMKEFLENCVIEFKENLSKFDDLVQNQFYSFNNITKKIDKINEKSTKMLKVFQIANFYQIGTKTLLSLISENLFLALFKISKILCFGYNIYQ</sequence>
<feature type="non-terminal residue" evidence="1">
    <location>
        <position position="195"/>
    </location>
</feature>
<comment type="caution">
    <text evidence="1">The sequence shown here is derived from an EMBL/GenBank/DDBJ whole genome shotgun (WGS) entry which is preliminary data.</text>
</comment>
<proteinExistence type="predicted"/>
<keyword evidence="2" id="KW-1185">Reference proteome</keyword>
<evidence type="ECO:0000313" key="1">
    <source>
        <dbReference type="EMBL" id="MES1923227.1"/>
    </source>
</evidence>
<name>A0ABV2AV04_9EUKA</name>
<accession>A0ABV2AV04</accession>
<reference evidence="1 2" key="1">
    <citation type="journal article" date="2024" name="BMC Biol.">
        <title>Comparative genomics of Ascetosporea gives new insight into the evolutionary basis for animal parasitism in Rhizaria.</title>
        <authorList>
            <person name="Hiltunen Thoren M."/>
            <person name="Onut-Brannstrom I."/>
            <person name="Alfjorden A."/>
            <person name="Peckova H."/>
            <person name="Swords F."/>
            <person name="Hooper C."/>
            <person name="Holzer A.S."/>
            <person name="Bass D."/>
            <person name="Burki F."/>
        </authorList>
    </citation>
    <scope>NUCLEOTIDE SEQUENCE [LARGE SCALE GENOMIC DNA]</scope>
    <source>
        <strain evidence="1">20-A016</strain>
    </source>
</reference>
<evidence type="ECO:0000313" key="2">
    <source>
        <dbReference type="Proteomes" id="UP001439008"/>
    </source>
</evidence>